<evidence type="ECO:0000259" key="9">
    <source>
        <dbReference type="Pfam" id="PF06148"/>
    </source>
</evidence>
<keyword evidence="12" id="KW-1185">Reference proteome</keyword>
<reference evidence="11 12" key="1">
    <citation type="submission" date="2020-04" db="EMBL/GenBank/DDBJ databases">
        <title>Perkinsus olseni comparative genomics.</title>
        <authorList>
            <person name="Bogema D.R."/>
        </authorList>
    </citation>
    <scope>NUCLEOTIDE SEQUENCE [LARGE SCALE GENOMIC DNA]</scope>
    <source>
        <strain evidence="11 12">ATCC PRA-207</strain>
    </source>
</reference>
<keyword evidence="6" id="KW-0333">Golgi apparatus</keyword>
<dbReference type="OMA" id="SRCLIAT"/>
<evidence type="ECO:0000256" key="2">
    <source>
        <dbReference type="ARBA" id="ARBA00007603"/>
    </source>
</evidence>
<organism evidence="11 12">
    <name type="scientific">Perkinsus olseni</name>
    <name type="common">Perkinsus atlanticus</name>
    <dbReference type="NCBI Taxonomy" id="32597"/>
    <lineage>
        <taxon>Eukaryota</taxon>
        <taxon>Sar</taxon>
        <taxon>Alveolata</taxon>
        <taxon>Perkinsozoa</taxon>
        <taxon>Perkinsea</taxon>
        <taxon>Perkinsida</taxon>
        <taxon>Perkinsidae</taxon>
        <taxon>Perkinsus</taxon>
    </lineage>
</organism>
<dbReference type="PANTHER" id="PTHR12961:SF0">
    <property type="entry name" value="CONSERVED OLIGOMERIC GOLGI COMPLEX SUBUNIT 2"/>
    <property type="match status" value="1"/>
</dbReference>
<evidence type="ECO:0000256" key="6">
    <source>
        <dbReference type="ARBA" id="ARBA00023034"/>
    </source>
</evidence>
<dbReference type="GO" id="GO:0015031">
    <property type="term" value="P:protein transport"/>
    <property type="evidence" value="ECO:0007669"/>
    <property type="project" value="UniProtKB-KW"/>
</dbReference>
<comment type="caution">
    <text evidence="11">The sequence shown here is derived from an EMBL/GenBank/DDBJ whole genome shotgun (WGS) entry which is preliminary data.</text>
</comment>
<accession>A0A7J6S5W2</accession>
<evidence type="ECO:0000256" key="5">
    <source>
        <dbReference type="ARBA" id="ARBA00022927"/>
    </source>
</evidence>
<dbReference type="InterPro" id="IPR024602">
    <property type="entry name" value="COG_su2_N"/>
</dbReference>
<sequence>MAAEFLTEGWDTQDELMVVRQPPNKWMFWDLPTELWISEISLYLQTVLPKGIEDSRVLRGCFLETALPDCLIWRPVKDLPGVGVKRIDDKCIVAIVASKDYHEHFRTREEGYRDRWEEMARHLEDEIIPSLIIHRNSPRITQEWLDFIGFNLLPRPRRSYLAPLPPSPLQPRETDVSRPLRVRRPLADEPGADPVAIIQRYRRRGVSMTDLVKSFTRHENKIQEELVQLINDHYSEFIGLSTKMEDVSRKTDRLRPPLSAALESSTASTATVKGMVDEAEALMKEKEKIRRERSLLRLYKDNRALLSKISARLAAASSPSNDHLTLAGYAALENSAIELTRIELALAEARSTASTDTSGESEATKYMDSLRGDLTTTRDQLHQTLLRELNHLLNVFAEAPSEDPSSVSSRCLIATCRGLVNLGHTSDIWSSVVSTLVEEQLKDIAGSEQGGLAVASSGAAAAVLLAPYFEKVKVVFGSQTNALAKLNECLKGVEGLHLLPECLLRPVLLDVQQRVPSVFMPTYPVQFAENYAAAQDFIREVGAGHEPYLMTASWLTAFEAKWKTNVYFSLRQREIAQQVRKELFTREDNPLAILRSQIWKHSGALAQLMPQLIPRCLHLTCDLLSAWQGHISSQTKSGSTDPGLALSFCKDLSAVSVELDPDTAGGLGSDIINIAGEEMADGVAQLLALCIDRLKRQVSEVEACLIKSLVDAVVPKLEGVKQIPVLYRMTAKSAPTTHSAYVDNASSILTDFAQKYSKDYSDEVNKVLIRVGDQCAEGFADRCKAVLEKEESLSRFTHQTKSSAASSDFSDIDKLRAQLWLDASHFIAALPETESSSIQALHDATKSGKLVTDRYIPTAAV</sequence>
<keyword evidence="7" id="KW-0472">Membrane</keyword>
<keyword evidence="5" id="KW-0653">Protein transport</keyword>
<dbReference type="Proteomes" id="UP000553632">
    <property type="component" value="Unassembled WGS sequence"/>
</dbReference>
<dbReference type="InterPro" id="IPR009316">
    <property type="entry name" value="COG2"/>
</dbReference>
<dbReference type="Pfam" id="PF12022">
    <property type="entry name" value="COG2_C"/>
    <property type="match status" value="1"/>
</dbReference>
<evidence type="ECO:0000313" key="12">
    <source>
        <dbReference type="Proteomes" id="UP000553632"/>
    </source>
</evidence>
<feature type="domain" description="COG complex component COG2 C-terminal" evidence="10">
    <location>
        <begin position="561"/>
        <end position="823"/>
    </location>
</feature>
<dbReference type="EMBL" id="JABANO010020827">
    <property type="protein sequence ID" value="KAF4727836.1"/>
    <property type="molecule type" value="Genomic_DNA"/>
</dbReference>
<evidence type="ECO:0000256" key="3">
    <source>
        <dbReference type="ARBA" id="ARBA00020977"/>
    </source>
</evidence>
<comment type="subcellular location">
    <subcellularLocation>
        <location evidence="1">Golgi apparatus membrane</location>
        <topology evidence="1">Peripheral membrane protein</topology>
    </subcellularLocation>
</comment>
<protein>
    <recommendedName>
        <fullName evidence="3">Conserved oligomeric Golgi complex subunit 2</fullName>
    </recommendedName>
    <alternativeName>
        <fullName evidence="8">Component of oligomeric Golgi complex 2</fullName>
    </alternativeName>
</protein>
<proteinExistence type="inferred from homology"/>
<evidence type="ECO:0000256" key="4">
    <source>
        <dbReference type="ARBA" id="ARBA00022448"/>
    </source>
</evidence>
<evidence type="ECO:0000256" key="8">
    <source>
        <dbReference type="ARBA" id="ARBA00031344"/>
    </source>
</evidence>
<feature type="domain" description="Conserved oligomeric Golgi complex subunit 2 N-terminal" evidence="9">
    <location>
        <begin position="193"/>
        <end position="255"/>
    </location>
</feature>
<evidence type="ECO:0000259" key="10">
    <source>
        <dbReference type="Pfam" id="PF12022"/>
    </source>
</evidence>
<dbReference type="GO" id="GO:0007030">
    <property type="term" value="P:Golgi organization"/>
    <property type="evidence" value="ECO:0007669"/>
    <property type="project" value="InterPro"/>
</dbReference>
<evidence type="ECO:0000256" key="1">
    <source>
        <dbReference type="ARBA" id="ARBA00004395"/>
    </source>
</evidence>
<dbReference type="GO" id="GO:0017119">
    <property type="term" value="C:Golgi transport complex"/>
    <property type="evidence" value="ECO:0007669"/>
    <property type="project" value="TreeGrafter"/>
</dbReference>
<gene>
    <name evidence="11" type="ORF">FOZ63_029808</name>
</gene>
<dbReference type="Pfam" id="PF06148">
    <property type="entry name" value="COG2_N"/>
    <property type="match status" value="1"/>
</dbReference>
<comment type="similarity">
    <text evidence="2">Belongs to the COG2 family.</text>
</comment>
<dbReference type="PANTHER" id="PTHR12961">
    <property type="entry name" value="CONSERVED OLIGOMERIC GOLGI COMPLEX COMPONENT 2"/>
    <property type="match status" value="1"/>
</dbReference>
<dbReference type="AlphaFoldDB" id="A0A7J6S5W2"/>
<dbReference type="GO" id="GO:0006891">
    <property type="term" value="P:intra-Golgi vesicle-mediated transport"/>
    <property type="evidence" value="ECO:0007669"/>
    <property type="project" value="TreeGrafter"/>
</dbReference>
<evidence type="ECO:0000256" key="7">
    <source>
        <dbReference type="ARBA" id="ARBA00023136"/>
    </source>
</evidence>
<evidence type="ECO:0000313" key="11">
    <source>
        <dbReference type="EMBL" id="KAF4727836.1"/>
    </source>
</evidence>
<name>A0A7J6S5W2_PEROL</name>
<keyword evidence="4" id="KW-0813">Transport</keyword>
<dbReference type="GO" id="GO:0000139">
    <property type="term" value="C:Golgi membrane"/>
    <property type="evidence" value="ECO:0007669"/>
    <property type="project" value="UniProtKB-SubCell"/>
</dbReference>
<dbReference type="InterPro" id="IPR024603">
    <property type="entry name" value="COG_complex_COG2_C"/>
</dbReference>